<sequence>MAQSRSTAKSKFYRARRVRTRALAVELGITAGEVIADAAAQIAAQAQDNAEYLAAVASAGEEGEAWAWSTSAWSPDTDSWKVGEDWGGAPNSAGSEAWRSW</sequence>
<dbReference type="AlphaFoldDB" id="A0AAD7DXG1"/>
<organism evidence="1 2">
    <name type="scientific">Mycena rosella</name>
    <name type="common">Pink bonnet</name>
    <name type="synonym">Agaricus rosellus</name>
    <dbReference type="NCBI Taxonomy" id="1033263"/>
    <lineage>
        <taxon>Eukaryota</taxon>
        <taxon>Fungi</taxon>
        <taxon>Dikarya</taxon>
        <taxon>Basidiomycota</taxon>
        <taxon>Agaricomycotina</taxon>
        <taxon>Agaricomycetes</taxon>
        <taxon>Agaricomycetidae</taxon>
        <taxon>Agaricales</taxon>
        <taxon>Marasmiineae</taxon>
        <taxon>Mycenaceae</taxon>
        <taxon>Mycena</taxon>
    </lineage>
</organism>
<comment type="caution">
    <text evidence="1">The sequence shown here is derived from an EMBL/GenBank/DDBJ whole genome shotgun (WGS) entry which is preliminary data.</text>
</comment>
<dbReference type="EMBL" id="JARKIE010000017">
    <property type="protein sequence ID" value="KAJ7701528.1"/>
    <property type="molecule type" value="Genomic_DNA"/>
</dbReference>
<evidence type="ECO:0000313" key="2">
    <source>
        <dbReference type="Proteomes" id="UP001221757"/>
    </source>
</evidence>
<dbReference type="Proteomes" id="UP001221757">
    <property type="component" value="Unassembled WGS sequence"/>
</dbReference>
<proteinExistence type="predicted"/>
<evidence type="ECO:0000313" key="1">
    <source>
        <dbReference type="EMBL" id="KAJ7701528.1"/>
    </source>
</evidence>
<name>A0AAD7DXG1_MYCRO</name>
<protein>
    <submittedName>
        <fullName evidence="1">Uncharacterized protein</fullName>
    </submittedName>
</protein>
<accession>A0AAD7DXG1</accession>
<gene>
    <name evidence="1" type="ORF">B0H17DRAFT_1195309</name>
</gene>
<keyword evidence="2" id="KW-1185">Reference proteome</keyword>
<reference evidence="1" key="1">
    <citation type="submission" date="2023-03" db="EMBL/GenBank/DDBJ databases">
        <title>Massive genome expansion in bonnet fungi (Mycena s.s.) driven by repeated elements and novel gene families across ecological guilds.</title>
        <authorList>
            <consortium name="Lawrence Berkeley National Laboratory"/>
            <person name="Harder C.B."/>
            <person name="Miyauchi S."/>
            <person name="Viragh M."/>
            <person name="Kuo A."/>
            <person name="Thoen E."/>
            <person name="Andreopoulos B."/>
            <person name="Lu D."/>
            <person name="Skrede I."/>
            <person name="Drula E."/>
            <person name="Henrissat B."/>
            <person name="Morin E."/>
            <person name="Kohler A."/>
            <person name="Barry K."/>
            <person name="LaButti K."/>
            <person name="Morin E."/>
            <person name="Salamov A."/>
            <person name="Lipzen A."/>
            <person name="Mereny Z."/>
            <person name="Hegedus B."/>
            <person name="Baldrian P."/>
            <person name="Stursova M."/>
            <person name="Weitz H."/>
            <person name="Taylor A."/>
            <person name="Grigoriev I.V."/>
            <person name="Nagy L.G."/>
            <person name="Martin F."/>
            <person name="Kauserud H."/>
        </authorList>
    </citation>
    <scope>NUCLEOTIDE SEQUENCE</scope>
    <source>
        <strain evidence="1">CBHHK067</strain>
    </source>
</reference>